<dbReference type="Gene3D" id="1.10.510.10">
    <property type="entry name" value="Transferase(Phosphotransferase) domain 1"/>
    <property type="match status" value="1"/>
</dbReference>
<accession>A0ABN8T0M2</accession>
<comment type="caution">
    <text evidence="7">The sequence shown here is derived from an EMBL/GenBank/DDBJ whole genome shotgun (WGS) entry which is preliminary data.</text>
</comment>
<protein>
    <recommendedName>
        <fullName evidence="6">Protein kinase domain-containing protein</fullName>
    </recommendedName>
</protein>
<evidence type="ECO:0000256" key="4">
    <source>
        <dbReference type="RuleBase" id="RU000304"/>
    </source>
</evidence>
<sequence>MLPAKLLRYRRSSDNRKKRKTKEKAEKAKRRRSRNAPPVNPEKTDQEGLESRVNTTQKEDEIKRLQETAERYHRHALHFFGKWKEAETGTLRVIEERDLTMMEKEIGRGCFGTCYLAEFGARTVVVKQQQNCLASRQEARMTARLSHPNTASFIGIVERQNRVDIVTTFYNINGERFDLGDIPSEDDTINWTHLLGGLCRGIRHIHDKIKILHNDIKSNNVVLDGPSLAEAEAVLVDFGKATDQSNPRIYQTPADTKRFKHLAPELGQPNGRQSKKTDIYSVGFLMRGMKYKFMTRFPTTYVSLYRSCLRSNPLQRPTANELCEAFDCANS</sequence>
<dbReference type="PROSITE" id="PS00108">
    <property type="entry name" value="PROTEIN_KINASE_ST"/>
    <property type="match status" value="1"/>
</dbReference>
<dbReference type="EMBL" id="CALNXI010005004">
    <property type="protein sequence ID" value="CAH3196811.1"/>
    <property type="molecule type" value="Genomic_DNA"/>
</dbReference>
<organism evidence="7 8">
    <name type="scientific">Porites evermanni</name>
    <dbReference type="NCBI Taxonomy" id="104178"/>
    <lineage>
        <taxon>Eukaryota</taxon>
        <taxon>Metazoa</taxon>
        <taxon>Cnidaria</taxon>
        <taxon>Anthozoa</taxon>
        <taxon>Hexacorallia</taxon>
        <taxon>Scleractinia</taxon>
        <taxon>Fungiina</taxon>
        <taxon>Poritidae</taxon>
        <taxon>Porites</taxon>
    </lineage>
</organism>
<feature type="region of interest" description="Disordered" evidence="5">
    <location>
        <begin position="1"/>
        <end position="59"/>
    </location>
</feature>
<dbReference type="InterPro" id="IPR008271">
    <property type="entry name" value="Ser/Thr_kinase_AS"/>
</dbReference>
<keyword evidence="2 3" id="KW-0067">ATP-binding</keyword>
<evidence type="ECO:0000256" key="3">
    <source>
        <dbReference type="PROSITE-ProRule" id="PRU10141"/>
    </source>
</evidence>
<keyword evidence="4" id="KW-0723">Serine/threonine-protein kinase</keyword>
<evidence type="ECO:0000313" key="8">
    <source>
        <dbReference type="Proteomes" id="UP001159427"/>
    </source>
</evidence>
<evidence type="ECO:0000256" key="1">
    <source>
        <dbReference type="ARBA" id="ARBA00022741"/>
    </source>
</evidence>
<dbReference type="CDD" id="cd00180">
    <property type="entry name" value="PKc"/>
    <property type="match status" value="1"/>
</dbReference>
<dbReference type="InterPro" id="IPR051681">
    <property type="entry name" value="Ser/Thr_Kinases-Pseudokinases"/>
</dbReference>
<feature type="binding site" evidence="3">
    <location>
        <position position="127"/>
    </location>
    <ligand>
        <name>ATP</name>
        <dbReference type="ChEBI" id="CHEBI:30616"/>
    </ligand>
</feature>
<keyword evidence="1 3" id="KW-0547">Nucleotide-binding</keyword>
<dbReference type="InterPro" id="IPR000719">
    <property type="entry name" value="Prot_kinase_dom"/>
</dbReference>
<evidence type="ECO:0000259" key="6">
    <source>
        <dbReference type="PROSITE" id="PS50011"/>
    </source>
</evidence>
<evidence type="ECO:0000256" key="5">
    <source>
        <dbReference type="SAM" id="MobiDB-lite"/>
    </source>
</evidence>
<dbReference type="Pfam" id="PF00069">
    <property type="entry name" value="Pkinase"/>
    <property type="match status" value="1"/>
</dbReference>
<dbReference type="SUPFAM" id="SSF56112">
    <property type="entry name" value="Protein kinase-like (PK-like)"/>
    <property type="match status" value="1"/>
</dbReference>
<dbReference type="InterPro" id="IPR017441">
    <property type="entry name" value="Protein_kinase_ATP_BS"/>
</dbReference>
<gene>
    <name evidence="7" type="ORF">PEVE_00033673</name>
</gene>
<dbReference type="Proteomes" id="UP001159427">
    <property type="component" value="Unassembled WGS sequence"/>
</dbReference>
<keyword evidence="4" id="KW-0808">Transferase</keyword>
<proteinExistence type="inferred from homology"/>
<dbReference type="PANTHER" id="PTHR44329">
    <property type="entry name" value="SERINE/THREONINE-PROTEIN KINASE TNNI3K-RELATED"/>
    <property type="match status" value="1"/>
</dbReference>
<dbReference type="SMART" id="SM00220">
    <property type="entry name" value="S_TKc"/>
    <property type="match status" value="1"/>
</dbReference>
<dbReference type="PROSITE" id="PS00107">
    <property type="entry name" value="PROTEIN_KINASE_ATP"/>
    <property type="match status" value="1"/>
</dbReference>
<dbReference type="PROSITE" id="PS50011">
    <property type="entry name" value="PROTEIN_KINASE_DOM"/>
    <property type="match status" value="1"/>
</dbReference>
<dbReference type="InterPro" id="IPR011009">
    <property type="entry name" value="Kinase-like_dom_sf"/>
</dbReference>
<keyword evidence="8" id="KW-1185">Reference proteome</keyword>
<evidence type="ECO:0000313" key="7">
    <source>
        <dbReference type="EMBL" id="CAH3196811.1"/>
    </source>
</evidence>
<name>A0ABN8T0M2_9CNID</name>
<reference evidence="7 8" key="1">
    <citation type="submission" date="2022-05" db="EMBL/GenBank/DDBJ databases">
        <authorList>
            <consortium name="Genoscope - CEA"/>
            <person name="William W."/>
        </authorList>
    </citation>
    <scope>NUCLEOTIDE SEQUENCE [LARGE SCALE GENOMIC DNA]</scope>
</reference>
<feature type="compositionally biased region" description="Basic residues" evidence="5">
    <location>
        <begin position="16"/>
        <end position="34"/>
    </location>
</feature>
<comment type="similarity">
    <text evidence="4">Belongs to the protein kinase superfamily.</text>
</comment>
<evidence type="ECO:0000256" key="2">
    <source>
        <dbReference type="ARBA" id="ARBA00022840"/>
    </source>
</evidence>
<feature type="domain" description="Protein kinase" evidence="6">
    <location>
        <begin position="100"/>
        <end position="331"/>
    </location>
</feature>
<keyword evidence="4" id="KW-0418">Kinase</keyword>